<keyword evidence="4" id="KW-1003">Cell membrane</keyword>
<dbReference type="OrthoDB" id="9970435at2759"/>
<feature type="domain" description="SPX" evidence="13">
    <location>
        <begin position="220"/>
        <end position="545"/>
    </location>
</feature>
<keyword evidence="10" id="KW-0175">Coiled coil</keyword>
<name>A0A8K0GMA9_9ROSA</name>
<evidence type="ECO:0000256" key="9">
    <source>
        <dbReference type="ARBA" id="ARBA00043939"/>
    </source>
</evidence>
<feature type="transmembrane region" description="Helical" evidence="11">
    <location>
        <begin position="596"/>
        <end position="616"/>
    </location>
</feature>
<reference evidence="14" key="1">
    <citation type="submission" date="2020-03" db="EMBL/GenBank/DDBJ databases">
        <title>A high-quality chromosome-level genome assembly of a woody plant with both climbing and erect habits, Rhamnella rubrinervis.</title>
        <authorList>
            <person name="Lu Z."/>
            <person name="Yang Y."/>
            <person name="Zhu X."/>
            <person name="Sun Y."/>
        </authorList>
    </citation>
    <scope>NUCLEOTIDE SEQUENCE</scope>
    <source>
        <strain evidence="14">BYM</strain>
        <tissue evidence="14">Leaf</tissue>
    </source>
</reference>
<evidence type="ECO:0000256" key="5">
    <source>
        <dbReference type="ARBA" id="ARBA00022592"/>
    </source>
</evidence>
<dbReference type="Pfam" id="PF03105">
    <property type="entry name" value="SPX"/>
    <property type="match status" value="1"/>
</dbReference>
<evidence type="ECO:0000256" key="7">
    <source>
        <dbReference type="ARBA" id="ARBA00022989"/>
    </source>
</evidence>
<keyword evidence="6 11" id="KW-0812">Transmembrane</keyword>
<dbReference type="InterPro" id="IPR004342">
    <property type="entry name" value="EXS_C"/>
</dbReference>
<dbReference type="InterPro" id="IPR034092">
    <property type="entry name" value="PHO1_SPX"/>
</dbReference>
<sequence>MALRLAKLRSAGGNISEMLGLSCNHVAALSPPLDKPINGNIFVPEFDRKPVEDPNSNFEFGFPSYIYSGSMELMAVPKKKVSPYKRGLRNGPKALKPIPVIIRCSCAASPARRRLDYVAYNDPERTASSSLSGNDLASLCREEAWWPLLSTTECDCYTSSKANCLPVPDAHDMAYLLRTTCMWWSARHLIIYRNELKLLNQCDRRGEELAVQNIHRNGKMKYGKEFKKQMVPEWTEAYMDYNGLKRILREIRQYKLLNKHPATPSRVSQHRTTLDMSVSGLSHQSSNHQNQGDMEDQVIDVNTLKRDGSRKFYETNFLKHLEGGGEIEVMFFKKLDEELNKVNTFYKDKVDEMIREASELNKQMDALIALRIKVEKPKLYGTSTKRQNASTMPLTGREYMNLTPAMDSNDKHQWDWEHRQKSAGDLEIGPVHTNSCSSGFRTEVNVNDNEEDPLEVLEHVKINNTLESPISTIKGVFKDSKEEELSYNKEELRKAEGQLRVAFIEFYHKLHLLKHYSFMNLSAFSKIMKKYEKITSRRASRSYMKTVDNSYLGNSDETTVLLEKVEATFIKNFANSSHREGMKLLRPKAKREKHSVTFFSGFFSGCMIALLVAIVSRLESLKLLDKKEGMQYIGSVFPLYSLFLYTVLHMLMYAANLYFWRRYRVNYPFIFGFKRGTELGYQEVFLLSTGPWQICTWTCNQLVLVITFCPFNIIYRSSRFYFIRCAFHCICAPLYPVTLPDFFLGDQLTSQMQAFRSLCFRRFCEDKDAMHGFNGLKYMSTIAAVIMRTASELKRSTGRMVLALVSSAVAIIINTYWDIVVDWGLLRRHSKNTFLRDRLLVSHKSIYVVAMGVNILLRIAWMQLVLEFKLHPFQKMTLITTSSCLEIIRRGIWNFFRLENEHLNNVGKYRAFKSVPLPFSYSDEDNEDDDKDD</sequence>
<dbReference type="PANTHER" id="PTHR10783:SF104">
    <property type="entry name" value="PHOSPHATE TRANSPORTER PHO1 HOMOLOG 10"/>
    <property type="match status" value="1"/>
</dbReference>
<accession>A0A8K0GMA9</accession>
<dbReference type="PROSITE" id="PS51382">
    <property type="entry name" value="SPX"/>
    <property type="match status" value="1"/>
</dbReference>
<evidence type="ECO:0000256" key="10">
    <source>
        <dbReference type="SAM" id="Coils"/>
    </source>
</evidence>
<dbReference type="GO" id="GO:0005886">
    <property type="term" value="C:plasma membrane"/>
    <property type="evidence" value="ECO:0007669"/>
    <property type="project" value="UniProtKB-SubCell"/>
</dbReference>
<keyword evidence="8 11" id="KW-0472">Membrane</keyword>
<protein>
    <submittedName>
        <fullName evidence="14">Uncharacterized protein</fullName>
    </submittedName>
</protein>
<keyword evidence="3" id="KW-0813">Transport</keyword>
<comment type="similarity">
    <text evidence="2">Belongs to the SYG1 (TC 2.A.94) family.</text>
</comment>
<evidence type="ECO:0000256" key="11">
    <source>
        <dbReference type="SAM" id="Phobius"/>
    </source>
</evidence>
<evidence type="ECO:0000256" key="2">
    <source>
        <dbReference type="ARBA" id="ARBA00009665"/>
    </source>
</evidence>
<dbReference type="InterPro" id="IPR004331">
    <property type="entry name" value="SPX_dom"/>
</dbReference>
<feature type="transmembrane region" description="Helical" evidence="11">
    <location>
        <begin position="636"/>
        <end position="659"/>
    </location>
</feature>
<dbReference type="Proteomes" id="UP000796880">
    <property type="component" value="Unassembled WGS sequence"/>
</dbReference>
<feature type="coiled-coil region" evidence="10">
    <location>
        <begin position="343"/>
        <end position="370"/>
    </location>
</feature>
<dbReference type="GO" id="GO:0006817">
    <property type="term" value="P:phosphate ion transport"/>
    <property type="evidence" value="ECO:0007669"/>
    <property type="project" value="UniProtKB-KW"/>
</dbReference>
<dbReference type="GO" id="GO:0016036">
    <property type="term" value="P:cellular response to phosphate starvation"/>
    <property type="evidence" value="ECO:0007669"/>
    <property type="project" value="TreeGrafter"/>
</dbReference>
<evidence type="ECO:0000259" key="12">
    <source>
        <dbReference type="PROSITE" id="PS51380"/>
    </source>
</evidence>
<feature type="transmembrane region" description="Helical" evidence="11">
    <location>
        <begin position="801"/>
        <end position="826"/>
    </location>
</feature>
<evidence type="ECO:0000259" key="13">
    <source>
        <dbReference type="PROSITE" id="PS51382"/>
    </source>
</evidence>
<gene>
    <name evidence="14" type="ORF">FNV43_RR26230</name>
</gene>
<evidence type="ECO:0000256" key="8">
    <source>
        <dbReference type="ARBA" id="ARBA00023136"/>
    </source>
</evidence>
<dbReference type="EMBL" id="VOIH02000012">
    <property type="protein sequence ID" value="KAF3431499.1"/>
    <property type="molecule type" value="Genomic_DNA"/>
</dbReference>
<keyword evidence="15" id="KW-1185">Reference proteome</keyword>
<evidence type="ECO:0000256" key="4">
    <source>
        <dbReference type="ARBA" id="ARBA00022475"/>
    </source>
</evidence>
<dbReference type="GO" id="GO:0005802">
    <property type="term" value="C:trans-Golgi network"/>
    <property type="evidence" value="ECO:0007669"/>
    <property type="project" value="TreeGrafter"/>
</dbReference>
<organism evidence="14 15">
    <name type="scientific">Rhamnella rubrinervis</name>
    <dbReference type="NCBI Taxonomy" id="2594499"/>
    <lineage>
        <taxon>Eukaryota</taxon>
        <taxon>Viridiplantae</taxon>
        <taxon>Streptophyta</taxon>
        <taxon>Embryophyta</taxon>
        <taxon>Tracheophyta</taxon>
        <taxon>Spermatophyta</taxon>
        <taxon>Magnoliopsida</taxon>
        <taxon>eudicotyledons</taxon>
        <taxon>Gunneridae</taxon>
        <taxon>Pentapetalae</taxon>
        <taxon>rosids</taxon>
        <taxon>fabids</taxon>
        <taxon>Rosales</taxon>
        <taxon>Rhamnaceae</taxon>
        <taxon>rhamnoid group</taxon>
        <taxon>Rhamneae</taxon>
        <taxon>Rhamnella</taxon>
    </lineage>
</organism>
<dbReference type="AlphaFoldDB" id="A0A8K0GMA9"/>
<comment type="caution">
    <text evidence="14">The sequence shown here is derived from an EMBL/GenBank/DDBJ whole genome shotgun (WGS) entry which is preliminary data.</text>
</comment>
<feature type="domain" description="EXS" evidence="12">
    <location>
        <begin position="735"/>
        <end position="929"/>
    </location>
</feature>
<evidence type="ECO:0000256" key="3">
    <source>
        <dbReference type="ARBA" id="ARBA00022448"/>
    </source>
</evidence>
<dbReference type="PROSITE" id="PS51380">
    <property type="entry name" value="EXS"/>
    <property type="match status" value="1"/>
</dbReference>
<keyword evidence="7 11" id="KW-1133">Transmembrane helix</keyword>
<dbReference type="CDD" id="cd14476">
    <property type="entry name" value="SPX_PHO1_like"/>
    <property type="match status" value="1"/>
</dbReference>
<comment type="function">
    <text evidence="9">May transport inorganic phosphate (Pi).</text>
</comment>
<proteinExistence type="inferred from homology"/>
<evidence type="ECO:0000256" key="6">
    <source>
        <dbReference type="ARBA" id="ARBA00022692"/>
    </source>
</evidence>
<keyword evidence="5" id="KW-0592">Phosphate transport</keyword>
<dbReference type="Pfam" id="PF03124">
    <property type="entry name" value="EXS"/>
    <property type="match status" value="2"/>
</dbReference>
<dbReference type="GO" id="GO:0000822">
    <property type="term" value="F:inositol hexakisphosphate binding"/>
    <property type="evidence" value="ECO:0007669"/>
    <property type="project" value="TreeGrafter"/>
</dbReference>
<evidence type="ECO:0000313" key="15">
    <source>
        <dbReference type="Proteomes" id="UP000796880"/>
    </source>
</evidence>
<comment type="subcellular location">
    <subcellularLocation>
        <location evidence="1">Cell membrane</location>
        <topology evidence="1">Multi-pass membrane protein</topology>
    </subcellularLocation>
</comment>
<feature type="transmembrane region" description="Helical" evidence="11">
    <location>
        <begin position="846"/>
        <end position="866"/>
    </location>
</feature>
<dbReference type="PANTHER" id="PTHR10783">
    <property type="entry name" value="XENOTROPIC AND POLYTROPIC RETROVIRUS RECEPTOR 1-RELATED"/>
    <property type="match status" value="1"/>
</dbReference>
<evidence type="ECO:0000313" key="14">
    <source>
        <dbReference type="EMBL" id="KAF3431499.1"/>
    </source>
</evidence>
<evidence type="ECO:0000256" key="1">
    <source>
        <dbReference type="ARBA" id="ARBA00004651"/>
    </source>
</evidence>